<keyword evidence="5 11" id="KW-0479">Metal-binding</keyword>
<dbReference type="GO" id="GO:0000049">
    <property type="term" value="F:tRNA binding"/>
    <property type="evidence" value="ECO:0007669"/>
    <property type="project" value="InterPro"/>
</dbReference>
<dbReference type="InterPro" id="IPR022917">
    <property type="entry name" value="Phe_tRNA_ligase_alpha_bac/arc"/>
</dbReference>
<dbReference type="GO" id="GO:0005737">
    <property type="term" value="C:cytoplasm"/>
    <property type="evidence" value="ECO:0007669"/>
    <property type="project" value="UniProtKB-SubCell"/>
</dbReference>
<dbReference type="HAMAP" id="MF_00282">
    <property type="entry name" value="Phe_tRNA_synth_alpha2"/>
    <property type="match status" value="1"/>
</dbReference>
<feature type="binding site" evidence="11">
    <location>
        <begin position="403"/>
        <end position="405"/>
    </location>
    <ligand>
        <name>L-phenylalanine</name>
        <dbReference type="ChEBI" id="CHEBI:58095"/>
    </ligand>
</feature>
<dbReference type="NCBIfam" id="NF003210">
    <property type="entry name" value="PRK04172.1"/>
    <property type="match status" value="1"/>
</dbReference>
<evidence type="ECO:0000256" key="10">
    <source>
        <dbReference type="ARBA" id="ARBA00023146"/>
    </source>
</evidence>
<keyword evidence="15" id="KW-1185">Reference proteome</keyword>
<feature type="binding site" evidence="11">
    <location>
        <position position="443"/>
    </location>
    <ligand>
        <name>L-phenylalanine</name>
        <dbReference type="ChEBI" id="CHEBI:58095"/>
    </ligand>
</feature>
<evidence type="ECO:0000313" key="14">
    <source>
        <dbReference type="EMBL" id="OFV65571.1"/>
    </source>
</evidence>
<accession>A0A1F2P462</accession>
<dbReference type="PROSITE" id="PS50862">
    <property type="entry name" value="AA_TRNA_LIGASE_II"/>
    <property type="match status" value="1"/>
</dbReference>
<comment type="catalytic activity">
    <reaction evidence="11">
        <text>tRNA(Phe) + L-phenylalanine + ATP = L-phenylalanyl-tRNA(Phe) + AMP + diphosphate + H(+)</text>
        <dbReference type="Rhea" id="RHEA:19413"/>
        <dbReference type="Rhea" id="RHEA-COMP:9668"/>
        <dbReference type="Rhea" id="RHEA-COMP:9699"/>
        <dbReference type="ChEBI" id="CHEBI:15378"/>
        <dbReference type="ChEBI" id="CHEBI:30616"/>
        <dbReference type="ChEBI" id="CHEBI:33019"/>
        <dbReference type="ChEBI" id="CHEBI:58095"/>
        <dbReference type="ChEBI" id="CHEBI:78442"/>
        <dbReference type="ChEBI" id="CHEBI:78531"/>
        <dbReference type="ChEBI" id="CHEBI:456215"/>
        <dbReference type="EC" id="6.1.1.20"/>
    </reaction>
</comment>
<dbReference type="InterPro" id="IPR006195">
    <property type="entry name" value="aa-tRNA-synth_II"/>
</dbReference>
<dbReference type="GO" id="GO:0005524">
    <property type="term" value="F:ATP binding"/>
    <property type="evidence" value="ECO:0007669"/>
    <property type="project" value="UniProtKB-UniRule"/>
</dbReference>
<dbReference type="NCBIfam" id="TIGR00468">
    <property type="entry name" value="pheS"/>
    <property type="match status" value="1"/>
</dbReference>
<organism evidence="14 15">
    <name type="scientific">Candidatus Syntropharchaeum butanivorans</name>
    <dbReference type="NCBI Taxonomy" id="1839936"/>
    <lineage>
        <taxon>Archaea</taxon>
        <taxon>Methanobacteriati</taxon>
        <taxon>Methanobacteriota</taxon>
        <taxon>Stenosarchaea group</taxon>
        <taxon>Methanomicrobia</taxon>
        <taxon>Methanosarcinales</taxon>
        <taxon>ANME-2 cluster</taxon>
        <taxon>Candidatus Syntropharchaeum</taxon>
    </lineage>
</organism>
<proteinExistence type="inferred from homology"/>
<dbReference type="InterPro" id="IPR045864">
    <property type="entry name" value="aa-tRNA-synth_II/BPL/LPL"/>
</dbReference>
<evidence type="ECO:0000256" key="2">
    <source>
        <dbReference type="ARBA" id="ARBA00006703"/>
    </source>
</evidence>
<dbReference type="GO" id="GO:0004826">
    <property type="term" value="F:phenylalanine-tRNA ligase activity"/>
    <property type="evidence" value="ECO:0007669"/>
    <property type="project" value="UniProtKB-UniRule"/>
</dbReference>
<feature type="domain" description="Aminoacyl-transfer RNA synthetases class-II family profile" evidence="13">
    <location>
        <begin position="265"/>
        <end position="507"/>
    </location>
</feature>
<evidence type="ECO:0000256" key="8">
    <source>
        <dbReference type="ARBA" id="ARBA00022842"/>
    </source>
</evidence>
<dbReference type="PANTHER" id="PTHR11538:SF40">
    <property type="entry name" value="PHENYLALANINE--TRNA LIGASE ALPHA SUBUNIT"/>
    <property type="match status" value="1"/>
</dbReference>
<dbReference type="EC" id="6.1.1.20" evidence="11"/>
<dbReference type="PANTHER" id="PTHR11538">
    <property type="entry name" value="PHENYLALANYL-TRNA SYNTHETASE"/>
    <property type="match status" value="1"/>
</dbReference>
<comment type="subunit">
    <text evidence="11">Tetramer of two alpha and two beta subunits.</text>
</comment>
<dbReference type="GO" id="GO:0000287">
    <property type="term" value="F:magnesium ion binding"/>
    <property type="evidence" value="ECO:0007669"/>
    <property type="project" value="UniProtKB-UniRule"/>
</dbReference>
<gene>
    <name evidence="11" type="primary">pheS</name>
    <name evidence="14" type="ORF">SBU_001499</name>
</gene>
<reference evidence="14" key="1">
    <citation type="submission" date="2016-05" db="EMBL/GenBank/DDBJ databases">
        <title>Microbial consortia oxidize butane by reversing methanogenesis.</title>
        <authorList>
            <person name="Laso-Perez R."/>
            <person name="Richter M."/>
            <person name="Wegener G."/>
            <person name="Musat F."/>
        </authorList>
    </citation>
    <scope>NUCLEOTIDE SEQUENCE [LARGE SCALE GENOMIC DNA]</scope>
    <source>
        <strain evidence="14">BOX1</strain>
    </source>
</reference>
<comment type="subcellular location">
    <subcellularLocation>
        <location evidence="1 11">Cytoplasm</location>
    </subcellularLocation>
</comment>
<evidence type="ECO:0000256" key="11">
    <source>
        <dbReference type="HAMAP-Rule" id="MF_00282"/>
    </source>
</evidence>
<dbReference type="SUPFAM" id="SSF46785">
    <property type="entry name" value="Winged helix' DNA-binding domain"/>
    <property type="match status" value="1"/>
</dbReference>
<keyword evidence="4 11" id="KW-0436">Ligase</keyword>
<dbReference type="Proteomes" id="UP000185779">
    <property type="component" value="Unassembled WGS sequence"/>
</dbReference>
<keyword evidence="8 11" id="KW-0460">Magnesium</keyword>
<dbReference type="Gene3D" id="3.30.930.10">
    <property type="entry name" value="Bira Bifunctional Protein, Domain 2"/>
    <property type="match status" value="1"/>
</dbReference>
<dbReference type="AlphaFoldDB" id="A0A1F2P462"/>
<evidence type="ECO:0000259" key="13">
    <source>
        <dbReference type="PROSITE" id="PS50862"/>
    </source>
</evidence>
<keyword evidence="9 11" id="KW-0648">Protein biosynthesis</keyword>
<dbReference type="CDD" id="cd00496">
    <property type="entry name" value="PheRS_alpha_core"/>
    <property type="match status" value="1"/>
</dbReference>
<evidence type="ECO:0000256" key="6">
    <source>
        <dbReference type="ARBA" id="ARBA00022741"/>
    </source>
</evidence>
<keyword evidence="10 11" id="KW-0030">Aminoacyl-tRNA synthetase</keyword>
<evidence type="ECO:0000256" key="12">
    <source>
        <dbReference type="SAM" id="MobiDB-lite"/>
    </source>
</evidence>
<dbReference type="SUPFAM" id="SSF55681">
    <property type="entry name" value="Class II aaRS and biotin synthetases"/>
    <property type="match status" value="1"/>
</dbReference>
<keyword evidence="3 11" id="KW-0963">Cytoplasm</keyword>
<dbReference type="STRING" id="1839936.SBU_001499"/>
<dbReference type="EMBL" id="LYOR01000010">
    <property type="protein sequence ID" value="OFV65571.1"/>
    <property type="molecule type" value="Genomic_DNA"/>
</dbReference>
<evidence type="ECO:0000256" key="3">
    <source>
        <dbReference type="ARBA" id="ARBA00022490"/>
    </source>
</evidence>
<dbReference type="Pfam" id="PF01409">
    <property type="entry name" value="tRNA-synt_2d"/>
    <property type="match status" value="1"/>
</dbReference>
<feature type="region of interest" description="Disordered" evidence="12">
    <location>
        <begin position="1"/>
        <end position="25"/>
    </location>
</feature>
<evidence type="ECO:0000256" key="4">
    <source>
        <dbReference type="ARBA" id="ARBA00022598"/>
    </source>
</evidence>
<feature type="binding site" evidence="11">
    <location>
        <position position="445"/>
    </location>
    <ligand>
        <name>Mg(2+)</name>
        <dbReference type="ChEBI" id="CHEBI:18420"/>
        <note>ligand shared with heterodimeric partner</note>
    </ligand>
</feature>
<keyword evidence="6 11" id="KW-0547">Nucleotide-binding</keyword>
<sequence length="524" mass="60323">MGERQTEDLDVPGSSPGPGMMDHERLTSKERSILRILLESGSLFEDELVEKSPFGREQTIRSVMVLSEIGFVRVEENRWELYSLTEEGKLYVEKGLPERQVLEYILGKRKAQIKEIKEVFPPEIVSIALGWLKKKGWARIDKGWLEPVEKPDPGEDEIILSRLGDKTLPPDELGIERGRALDVLKVLRSRGLVDVTVQKQRIFSVTDEGRRWVDLNRDLIERDVKEITRITPELLRTGGWKDGYIVPYDVTLKAKEIYPAKIHPYQRILDTIRRIFIEMGFTEIKGEIVQSSFWNFDVLFQPQDHPAREMQDTFYLDLEDELPEALVDKVRAVHEHGGDTGSKGWGGRWREDIARQKLLRTHTTAITIRYLAEHPNPPVKVFCIDRVYRRETMDATHTPEFEQLEGIVMDEGVSFANLLGCLSTFYHLMGFEDVRFRPGYFPYTEPSVEAEVYVDGMGWIELGGAGIFREEVTRPLGIRAPVLAWGLGVSRLGMIILGLDDLRKLYHSDIDWLKKVKLSETLKY</sequence>
<comment type="caution">
    <text evidence="14">The sequence shown here is derived from an EMBL/GenBank/DDBJ whole genome shotgun (WGS) entry which is preliminary data.</text>
</comment>
<dbReference type="GO" id="GO:0006432">
    <property type="term" value="P:phenylalanyl-tRNA aminoacylation"/>
    <property type="evidence" value="ECO:0007669"/>
    <property type="project" value="UniProtKB-UniRule"/>
</dbReference>
<dbReference type="InterPro" id="IPR036390">
    <property type="entry name" value="WH_DNA-bd_sf"/>
</dbReference>
<feature type="binding site" evidence="11">
    <location>
        <position position="468"/>
    </location>
    <ligand>
        <name>L-phenylalanine</name>
        <dbReference type="ChEBI" id="CHEBI:58095"/>
    </ligand>
</feature>
<name>A0A1F2P462_9EURY</name>
<evidence type="ECO:0000256" key="7">
    <source>
        <dbReference type="ARBA" id="ARBA00022840"/>
    </source>
</evidence>
<dbReference type="FunFam" id="3.30.930.10:FF:000095">
    <property type="entry name" value="Phenylalanine--tRNA ligase alpha subunit"/>
    <property type="match status" value="1"/>
</dbReference>
<feature type="binding site" evidence="11">
    <location>
        <position position="364"/>
    </location>
    <ligand>
        <name>L-phenylalanine</name>
        <dbReference type="ChEBI" id="CHEBI:58095"/>
    </ligand>
</feature>
<comment type="similarity">
    <text evidence="2 11">Belongs to the class-II aminoacyl-tRNA synthetase family. Phe-tRNA synthetase alpha subunit type 2 subfamily.</text>
</comment>
<dbReference type="InterPro" id="IPR002319">
    <property type="entry name" value="Phenylalanyl-tRNA_Synthase"/>
</dbReference>
<keyword evidence="7 11" id="KW-0067">ATP-binding</keyword>
<dbReference type="InterPro" id="IPR004529">
    <property type="entry name" value="Phe-tRNA-synth_IIc_asu"/>
</dbReference>
<comment type="cofactor">
    <cofactor evidence="11">
        <name>Mg(2+)</name>
        <dbReference type="ChEBI" id="CHEBI:18420"/>
    </cofactor>
    <text evidence="11">Binds 2 magnesium ions per tetramer.</text>
</comment>
<evidence type="ECO:0000256" key="5">
    <source>
        <dbReference type="ARBA" id="ARBA00022723"/>
    </source>
</evidence>
<evidence type="ECO:0000256" key="9">
    <source>
        <dbReference type="ARBA" id="ARBA00022917"/>
    </source>
</evidence>
<protein>
    <recommendedName>
        <fullName evidence="11">Phenylalanine--tRNA ligase alpha subunit</fullName>
        <ecNumber evidence="11">6.1.1.20</ecNumber>
    </recommendedName>
    <alternativeName>
        <fullName evidence="11">Phenylalanyl-tRNA synthetase alpha subunit</fullName>
        <shortName evidence="11">PheRS</shortName>
    </alternativeName>
</protein>
<evidence type="ECO:0000256" key="1">
    <source>
        <dbReference type="ARBA" id="ARBA00004496"/>
    </source>
</evidence>
<evidence type="ECO:0000313" key="15">
    <source>
        <dbReference type="Proteomes" id="UP000185779"/>
    </source>
</evidence>
<dbReference type="PATRIC" id="fig|1839936.3.peg.1523"/>